<name>A0A330L0U1_9BACT</name>
<reference evidence="2" key="1">
    <citation type="submission" date="2018-04" db="EMBL/GenBank/DDBJ databases">
        <authorList>
            <person name="Lucker S."/>
            <person name="Sakoula D."/>
        </authorList>
    </citation>
    <scope>NUCLEOTIDE SEQUENCE [LARGE SCALE GENOMIC DNA]</scope>
</reference>
<proteinExistence type="predicted"/>
<accession>A0A330L0U1</accession>
<evidence type="ECO:0000313" key="2">
    <source>
        <dbReference type="Proteomes" id="UP000248168"/>
    </source>
</evidence>
<organism evidence="1 2">
    <name type="scientific">Nitrospira lenta</name>
    <dbReference type="NCBI Taxonomy" id="1436998"/>
    <lineage>
        <taxon>Bacteria</taxon>
        <taxon>Pseudomonadati</taxon>
        <taxon>Nitrospirota</taxon>
        <taxon>Nitrospiria</taxon>
        <taxon>Nitrospirales</taxon>
        <taxon>Nitrospiraceae</taxon>
        <taxon>Nitrospira</taxon>
    </lineage>
</organism>
<protein>
    <submittedName>
        <fullName evidence="1">Uncharacterized protein</fullName>
    </submittedName>
</protein>
<dbReference type="EMBL" id="OUNR01000001">
    <property type="protein sequence ID" value="SPP63378.1"/>
    <property type="molecule type" value="Genomic_DNA"/>
</dbReference>
<evidence type="ECO:0000313" key="1">
    <source>
        <dbReference type="EMBL" id="SPP63378.1"/>
    </source>
</evidence>
<dbReference type="Proteomes" id="UP000248168">
    <property type="component" value="Unassembled WGS sequence"/>
</dbReference>
<dbReference type="InParanoid" id="A0A330L0U1"/>
<dbReference type="AlphaFoldDB" id="A0A330L0U1"/>
<sequence>MHACESHRDRTAATYGTHFMKTRLRGMSPAAIYTHIFVGSEDRFAPYCITPKATLVAGSRNSPTP</sequence>
<keyword evidence="2" id="KW-1185">Reference proteome</keyword>
<gene>
    <name evidence="1" type="ORF">NITLEN_10464</name>
</gene>